<evidence type="ECO:0000259" key="1">
    <source>
        <dbReference type="PROSITE" id="PS51078"/>
    </source>
</evidence>
<dbReference type="InterPro" id="IPR014757">
    <property type="entry name" value="Tscrpt_reg_IclR_C"/>
</dbReference>
<dbReference type="PANTHER" id="PTHR30136:SF33">
    <property type="entry name" value="TRANSCRIPTIONAL REGULATORY PROTEIN"/>
    <property type="match status" value="1"/>
</dbReference>
<proteinExistence type="predicted"/>
<evidence type="ECO:0000313" key="2">
    <source>
        <dbReference type="EMBL" id="QJW83243.1"/>
    </source>
</evidence>
<sequence length="213" mass="22669">MAPVQDAGAWRLPVADGDGSRFRPGLSILTLGYSALDTVELAALARPLLEDIANRFKAAASLSTREGTSMLYLQRCEAGDAYLRLNVRVGSEVPIISSGTGWAYLAGLPAAQRKQVMQECRKADPALYRNAEKPALAAIADFGRDGYVTNVDTFFPGLTTVSIPLAMEPVPYVLICTSASSVFAPTAVREEAGQALIAAAKQLRPIVERLAAD</sequence>
<reference evidence="2 3" key="1">
    <citation type="submission" date="2020-05" db="EMBL/GenBank/DDBJ databases">
        <title>Ramlibacter rhizophilus sp. nov., isolated from rhizosphere soil of national flower Mugunghwa from South Korea.</title>
        <authorList>
            <person name="Zheng-Fei Y."/>
            <person name="Huan T."/>
        </authorList>
    </citation>
    <scope>NUCLEOTIDE SEQUENCE [LARGE SCALE GENOMIC DNA]</scope>
    <source>
        <strain evidence="2 3">H242</strain>
    </source>
</reference>
<dbReference type="InterPro" id="IPR050707">
    <property type="entry name" value="HTH_MetabolicPath_Reg"/>
</dbReference>
<name>A0ABX6P1P9_9BURK</name>
<dbReference type="PANTHER" id="PTHR30136">
    <property type="entry name" value="HELIX-TURN-HELIX TRANSCRIPTIONAL REGULATOR, ICLR FAMILY"/>
    <property type="match status" value="1"/>
</dbReference>
<organism evidence="2 3">
    <name type="scientific">Ramlibacter terrae</name>
    <dbReference type="NCBI Taxonomy" id="2732511"/>
    <lineage>
        <taxon>Bacteria</taxon>
        <taxon>Pseudomonadati</taxon>
        <taxon>Pseudomonadota</taxon>
        <taxon>Betaproteobacteria</taxon>
        <taxon>Burkholderiales</taxon>
        <taxon>Comamonadaceae</taxon>
        <taxon>Ramlibacter</taxon>
    </lineage>
</organism>
<accession>A0ABX6P1P9</accession>
<dbReference type="SUPFAM" id="SSF55781">
    <property type="entry name" value="GAF domain-like"/>
    <property type="match status" value="1"/>
</dbReference>
<dbReference type="Proteomes" id="UP000500826">
    <property type="component" value="Chromosome"/>
</dbReference>
<dbReference type="Gene3D" id="3.30.450.40">
    <property type="match status" value="1"/>
</dbReference>
<gene>
    <name evidence="2" type="ORF">HK414_00135</name>
</gene>
<dbReference type="InterPro" id="IPR029016">
    <property type="entry name" value="GAF-like_dom_sf"/>
</dbReference>
<protein>
    <recommendedName>
        <fullName evidence="1">IclR-ED domain-containing protein</fullName>
    </recommendedName>
</protein>
<dbReference type="PROSITE" id="PS51078">
    <property type="entry name" value="ICLR_ED"/>
    <property type="match status" value="1"/>
</dbReference>
<keyword evidence="3" id="KW-1185">Reference proteome</keyword>
<evidence type="ECO:0000313" key="3">
    <source>
        <dbReference type="Proteomes" id="UP000500826"/>
    </source>
</evidence>
<dbReference type="EMBL" id="CP053418">
    <property type="protein sequence ID" value="QJW83243.1"/>
    <property type="molecule type" value="Genomic_DNA"/>
</dbReference>
<feature type="domain" description="IclR-ED" evidence="1">
    <location>
        <begin position="27"/>
        <end position="209"/>
    </location>
</feature>
<dbReference type="Pfam" id="PF01614">
    <property type="entry name" value="IclR_C"/>
    <property type="match status" value="1"/>
</dbReference>